<name>A0A8K0D971_IGNLU</name>
<dbReference type="Gene3D" id="1.10.630.10">
    <property type="entry name" value="Cytochrome P450"/>
    <property type="match status" value="1"/>
</dbReference>
<comment type="similarity">
    <text evidence="5 15">Belongs to the cytochrome P450 family.</text>
</comment>
<dbReference type="GO" id="GO:0005506">
    <property type="term" value="F:iron ion binding"/>
    <property type="evidence" value="ECO:0007669"/>
    <property type="project" value="InterPro"/>
</dbReference>
<dbReference type="PANTHER" id="PTHR24292:SF84">
    <property type="entry name" value="CYTOCHROME P450 28A5-RELATED"/>
    <property type="match status" value="1"/>
</dbReference>
<evidence type="ECO:0008006" key="18">
    <source>
        <dbReference type="Google" id="ProtNLM"/>
    </source>
</evidence>
<protein>
    <recommendedName>
        <fullName evidence="18">Cytochrome P450</fullName>
    </recommendedName>
</protein>
<comment type="function">
    <text evidence="2">May be involved in the metabolism of insect hormones and in the breakdown of synthetic insecticides.</text>
</comment>
<evidence type="ECO:0000256" key="15">
    <source>
        <dbReference type="RuleBase" id="RU000461"/>
    </source>
</evidence>
<dbReference type="InterPro" id="IPR001128">
    <property type="entry name" value="Cyt_P450"/>
</dbReference>
<evidence type="ECO:0000256" key="12">
    <source>
        <dbReference type="ARBA" id="ARBA00023033"/>
    </source>
</evidence>
<dbReference type="InterPro" id="IPR036396">
    <property type="entry name" value="Cyt_P450_sf"/>
</dbReference>
<evidence type="ECO:0000313" key="17">
    <source>
        <dbReference type="Proteomes" id="UP000801492"/>
    </source>
</evidence>
<dbReference type="AlphaFoldDB" id="A0A8K0D971"/>
<evidence type="ECO:0000256" key="6">
    <source>
        <dbReference type="ARBA" id="ARBA00022617"/>
    </source>
</evidence>
<dbReference type="GO" id="GO:0016705">
    <property type="term" value="F:oxidoreductase activity, acting on paired donors, with incorporation or reduction of molecular oxygen"/>
    <property type="evidence" value="ECO:0007669"/>
    <property type="project" value="InterPro"/>
</dbReference>
<keyword evidence="9" id="KW-0492">Microsome</keyword>
<dbReference type="InterPro" id="IPR002401">
    <property type="entry name" value="Cyt_P450_E_grp-I"/>
</dbReference>
<evidence type="ECO:0000256" key="11">
    <source>
        <dbReference type="ARBA" id="ARBA00023004"/>
    </source>
</evidence>
<keyword evidence="7 14" id="KW-0479">Metal-binding</keyword>
<evidence type="ECO:0000256" key="13">
    <source>
        <dbReference type="ARBA" id="ARBA00023136"/>
    </source>
</evidence>
<dbReference type="Pfam" id="PF00067">
    <property type="entry name" value="p450"/>
    <property type="match status" value="1"/>
</dbReference>
<organism evidence="16 17">
    <name type="scientific">Ignelater luminosus</name>
    <name type="common">Cucubano</name>
    <name type="synonym">Pyrophorus luminosus</name>
    <dbReference type="NCBI Taxonomy" id="2038154"/>
    <lineage>
        <taxon>Eukaryota</taxon>
        <taxon>Metazoa</taxon>
        <taxon>Ecdysozoa</taxon>
        <taxon>Arthropoda</taxon>
        <taxon>Hexapoda</taxon>
        <taxon>Insecta</taxon>
        <taxon>Pterygota</taxon>
        <taxon>Neoptera</taxon>
        <taxon>Endopterygota</taxon>
        <taxon>Coleoptera</taxon>
        <taxon>Polyphaga</taxon>
        <taxon>Elateriformia</taxon>
        <taxon>Elateroidea</taxon>
        <taxon>Elateridae</taxon>
        <taxon>Agrypninae</taxon>
        <taxon>Pyrophorini</taxon>
        <taxon>Ignelater</taxon>
    </lineage>
</organism>
<evidence type="ECO:0000256" key="9">
    <source>
        <dbReference type="ARBA" id="ARBA00022848"/>
    </source>
</evidence>
<keyword evidence="10 15" id="KW-0560">Oxidoreductase</keyword>
<evidence type="ECO:0000313" key="16">
    <source>
        <dbReference type="EMBL" id="KAF2901778.1"/>
    </source>
</evidence>
<keyword evidence="8" id="KW-0256">Endoplasmic reticulum</keyword>
<dbReference type="PRINTS" id="PR00463">
    <property type="entry name" value="EP450I"/>
</dbReference>
<feature type="binding site" description="axial binding residue" evidence="14">
    <location>
        <position position="448"/>
    </location>
    <ligand>
        <name>heme</name>
        <dbReference type="ChEBI" id="CHEBI:30413"/>
    </ligand>
    <ligandPart>
        <name>Fe</name>
        <dbReference type="ChEBI" id="CHEBI:18248"/>
    </ligandPart>
</feature>
<proteinExistence type="inferred from homology"/>
<dbReference type="PRINTS" id="PR00385">
    <property type="entry name" value="P450"/>
</dbReference>
<dbReference type="InterPro" id="IPR017972">
    <property type="entry name" value="Cyt_P450_CS"/>
</dbReference>
<dbReference type="InterPro" id="IPR050476">
    <property type="entry name" value="Insect_CytP450_Detox"/>
</dbReference>
<dbReference type="SUPFAM" id="SSF48264">
    <property type="entry name" value="Cytochrome P450"/>
    <property type="match status" value="1"/>
</dbReference>
<evidence type="ECO:0000256" key="3">
    <source>
        <dbReference type="ARBA" id="ARBA00004174"/>
    </source>
</evidence>
<dbReference type="OrthoDB" id="2789670at2759"/>
<keyword evidence="12 15" id="KW-0503">Monooxygenase</keyword>
<keyword evidence="13" id="KW-0472">Membrane</keyword>
<dbReference type="FunFam" id="1.10.630.10:FF:000042">
    <property type="entry name" value="Cytochrome P450"/>
    <property type="match status" value="1"/>
</dbReference>
<evidence type="ECO:0000256" key="8">
    <source>
        <dbReference type="ARBA" id="ARBA00022824"/>
    </source>
</evidence>
<keyword evidence="17" id="KW-1185">Reference proteome</keyword>
<dbReference type="PANTHER" id="PTHR24292">
    <property type="entry name" value="CYTOCHROME P450"/>
    <property type="match status" value="1"/>
</dbReference>
<evidence type="ECO:0000256" key="2">
    <source>
        <dbReference type="ARBA" id="ARBA00003690"/>
    </source>
</evidence>
<accession>A0A8K0D971</accession>
<evidence type="ECO:0000256" key="7">
    <source>
        <dbReference type="ARBA" id="ARBA00022723"/>
    </source>
</evidence>
<comment type="cofactor">
    <cofactor evidence="1 14">
        <name>heme</name>
        <dbReference type="ChEBI" id="CHEBI:30413"/>
    </cofactor>
</comment>
<dbReference type="GO" id="GO:0020037">
    <property type="term" value="F:heme binding"/>
    <property type="evidence" value="ECO:0007669"/>
    <property type="project" value="InterPro"/>
</dbReference>
<dbReference type="GO" id="GO:0005789">
    <property type="term" value="C:endoplasmic reticulum membrane"/>
    <property type="evidence" value="ECO:0007669"/>
    <property type="project" value="UniProtKB-SubCell"/>
</dbReference>
<evidence type="ECO:0000256" key="14">
    <source>
        <dbReference type="PIRSR" id="PIRSR602401-1"/>
    </source>
</evidence>
<keyword evidence="11 14" id="KW-0408">Iron</keyword>
<evidence type="ECO:0000256" key="4">
    <source>
        <dbReference type="ARBA" id="ARBA00004406"/>
    </source>
</evidence>
<dbReference type="GO" id="GO:0004497">
    <property type="term" value="F:monooxygenase activity"/>
    <property type="evidence" value="ECO:0007669"/>
    <property type="project" value="UniProtKB-KW"/>
</dbReference>
<dbReference type="Proteomes" id="UP000801492">
    <property type="component" value="Unassembled WGS sequence"/>
</dbReference>
<dbReference type="PROSITE" id="PS00086">
    <property type="entry name" value="CYTOCHROME_P450"/>
    <property type="match status" value="1"/>
</dbReference>
<comment type="subcellular location">
    <subcellularLocation>
        <location evidence="4">Endoplasmic reticulum membrane</location>
        <topology evidence="4">Peripheral membrane protein</topology>
    </subcellularLocation>
    <subcellularLocation>
        <location evidence="3">Microsome membrane</location>
        <topology evidence="3">Peripheral membrane protein</topology>
    </subcellularLocation>
</comment>
<reference evidence="16" key="1">
    <citation type="submission" date="2019-08" db="EMBL/GenBank/DDBJ databases">
        <title>The genome of the North American firefly Photinus pyralis.</title>
        <authorList>
            <consortium name="Photinus pyralis genome working group"/>
            <person name="Fallon T.R."/>
            <person name="Sander Lower S.E."/>
            <person name="Weng J.-K."/>
        </authorList>
    </citation>
    <scope>NUCLEOTIDE SEQUENCE</scope>
    <source>
        <strain evidence="16">TRF0915ILg1</strain>
        <tissue evidence="16">Whole body</tissue>
    </source>
</reference>
<dbReference type="EMBL" id="VTPC01001497">
    <property type="protein sequence ID" value="KAF2901778.1"/>
    <property type="molecule type" value="Genomic_DNA"/>
</dbReference>
<gene>
    <name evidence="16" type="ORF">ILUMI_04407</name>
</gene>
<comment type="caution">
    <text evidence="16">The sequence shown here is derived from an EMBL/GenBank/DDBJ whole genome shotgun (WGS) entry which is preliminary data.</text>
</comment>
<evidence type="ECO:0000256" key="10">
    <source>
        <dbReference type="ARBA" id="ARBA00023002"/>
    </source>
</evidence>
<keyword evidence="6 14" id="KW-0349">Heme</keyword>
<dbReference type="CDD" id="cd11056">
    <property type="entry name" value="CYP6-like"/>
    <property type="match status" value="1"/>
</dbReference>
<evidence type="ECO:0000256" key="1">
    <source>
        <dbReference type="ARBA" id="ARBA00001971"/>
    </source>
</evidence>
<evidence type="ECO:0000256" key="5">
    <source>
        <dbReference type="ARBA" id="ARBA00010617"/>
    </source>
</evidence>
<sequence length="504" mass="57978">MYTFLFLSLAIISVAYLFFKKKHDYWKLRGVPYPRPSLIFGNVGEAIMLRARLSDLLHKVYNEYRGYYYVGLFNFWNPAVVIRNPEIIKDVLIKQFGNFHNNWIDVELNIDPIIGFNPFVLNDGLWKTIRTQLTPQLTSSKIKSMFPLINKGCKNMVEYIKKKTDDNETQGIELKDLSARFTGDNVISCAYGLDGNSFNVKTPDSFKIGEHISSQSKLVQLKQTIALFLPLLRKIFKTTFLGDPVPKMFSDIVLETIKYREENNIERNDYLGYLKELKTKTSPIETTNDMVVAHAFTFFLDGFETSSLTLAYGLLELALHPDIQRKAQKEIQTILEKHNNALTYEAVQEMEYVDNILSETLRKHPIILFLSRICTDNHTFPPPQGPGTGKDVVIEKGTHIFIPVYSVHNDSDYYPNPELFDPDRFTEDARNSRPKCCFLGFGDGPRICLGRKFAIAQVKLGLISILSNFDLKVNKKTCLPVEYENVHVFNSPKTDIWLDFCKRL</sequence>